<dbReference type="GO" id="GO:0016788">
    <property type="term" value="F:hydrolase activity, acting on ester bonds"/>
    <property type="evidence" value="ECO:0007669"/>
    <property type="project" value="UniProtKB-ARBA"/>
</dbReference>
<feature type="domain" description="SGNH hydrolase-type esterase" evidence="4">
    <location>
        <begin position="31"/>
        <end position="225"/>
    </location>
</feature>
<dbReference type="Pfam" id="PF13472">
    <property type="entry name" value="Lipase_GDSL_2"/>
    <property type="match status" value="1"/>
</dbReference>
<dbReference type="InterPro" id="IPR013830">
    <property type="entry name" value="SGNH_hydro"/>
</dbReference>
<gene>
    <name evidence="5" type="ORF">C1A40_02065</name>
</gene>
<dbReference type="PANTHER" id="PTHR43695">
    <property type="entry name" value="PUTATIVE (AFU_ORTHOLOGUE AFUA_2G17250)-RELATED"/>
    <property type="match status" value="1"/>
</dbReference>
<dbReference type="KEGG" id="taj:C1A40_02065"/>
<dbReference type="OrthoDB" id="9807041at2"/>
<dbReference type="EMBL" id="CP025938">
    <property type="protein sequence ID" value="AUS04331.1"/>
    <property type="molecule type" value="Genomic_DNA"/>
</dbReference>
<comment type="similarity">
    <text evidence="1">Belongs to the 'GDSL' lipolytic enzyme family.</text>
</comment>
<keyword evidence="3" id="KW-0732">Signal</keyword>
<dbReference type="InterPro" id="IPR036514">
    <property type="entry name" value="SGNH_hydro_sf"/>
</dbReference>
<dbReference type="Proteomes" id="UP000236592">
    <property type="component" value="Chromosome"/>
</dbReference>
<dbReference type="SUPFAM" id="SSF52266">
    <property type="entry name" value="SGNH hydrolase"/>
    <property type="match status" value="1"/>
</dbReference>
<evidence type="ECO:0000256" key="1">
    <source>
        <dbReference type="ARBA" id="ARBA00008668"/>
    </source>
</evidence>
<protein>
    <submittedName>
        <fullName evidence="5">Rhamnogalacturonan acetylesterase</fullName>
    </submittedName>
</protein>
<keyword evidence="6" id="KW-1185">Reference proteome</keyword>
<dbReference type="CDD" id="cd01821">
    <property type="entry name" value="Rhamnogalacturan_acetylesterase_like"/>
    <property type="match status" value="1"/>
</dbReference>
<reference evidence="6" key="1">
    <citation type="submission" date="2018-01" db="EMBL/GenBank/DDBJ databases">
        <title>Complete genome of Tamlana sp. UJ94.</title>
        <authorList>
            <person name="Jung J."/>
            <person name="Chung D."/>
            <person name="Bae S.S."/>
            <person name="Baek K."/>
        </authorList>
    </citation>
    <scope>NUCLEOTIDE SEQUENCE [LARGE SCALE GENOMIC DNA]</scope>
    <source>
        <strain evidence="6">UJ94</strain>
    </source>
</reference>
<evidence type="ECO:0000256" key="2">
    <source>
        <dbReference type="ARBA" id="ARBA00022801"/>
    </source>
</evidence>
<dbReference type="InterPro" id="IPR037459">
    <property type="entry name" value="RhgT-like"/>
</dbReference>
<evidence type="ECO:0000256" key="3">
    <source>
        <dbReference type="SAM" id="SignalP"/>
    </source>
</evidence>
<dbReference type="Gene3D" id="3.40.50.1110">
    <property type="entry name" value="SGNH hydrolase"/>
    <property type="match status" value="1"/>
</dbReference>
<feature type="signal peptide" evidence="3">
    <location>
        <begin position="1"/>
        <end position="23"/>
    </location>
</feature>
<dbReference type="PANTHER" id="PTHR43695:SF1">
    <property type="entry name" value="RHAMNOGALACTURONAN ACETYLESTERASE"/>
    <property type="match status" value="1"/>
</dbReference>
<organism evidence="5 6">
    <name type="scientific">Pseudotamlana carrageenivorans</name>
    <dbReference type="NCBI Taxonomy" id="2069432"/>
    <lineage>
        <taxon>Bacteria</taxon>
        <taxon>Pseudomonadati</taxon>
        <taxon>Bacteroidota</taxon>
        <taxon>Flavobacteriia</taxon>
        <taxon>Flavobacteriales</taxon>
        <taxon>Flavobacteriaceae</taxon>
        <taxon>Pseudotamlana</taxon>
    </lineage>
</organism>
<evidence type="ECO:0000313" key="5">
    <source>
        <dbReference type="EMBL" id="AUS04331.1"/>
    </source>
</evidence>
<evidence type="ECO:0000313" key="6">
    <source>
        <dbReference type="Proteomes" id="UP000236592"/>
    </source>
</evidence>
<sequence length="249" mass="28359">MTHLKLKQYALALAMLFLINGFAQNTTIYMIGDSTMANKKNPEVNPEHGWGQVLPPFFKDEVTIDNRAVNGRSSKSFRAEGRWDAIMKTLKKGDYVFIQFGHNDQKKKSPERFTNPHTTYRHNLINYVLETREKGAIPILFSSIVRRNFNEQGVLMDTHGAYPLEVRLVASEYQVPFIDLQYKTEILETSYGVEKSKLLHLHFEAGTSSYYKAAKHDDTHLSKLGATEVAKLAVAELKKNVPNIAKLLK</sequence>
<dbReference type="AlphaFoldDB" id="A0A2I7SEK1"/>
<keyword evidence="2" id="KW-0378">Hydrolase</keyword>
<accession>A0A2I7SEK1</accession>
<dbReference type="RefSeq" id="WP_102994441.1">
    <property type="nucleotide sequence ID" value="NZ_CP025938.1"/>
</dbReference>
<proteinExistence type="inferred from homology"/>
<evidence type="ECO:0000259" key="4">
    <source>
        <dbReference type="Pfam" id="PF13472"/>
    </source>
</evidence>
<feature type="chain" id="PRO_5014389785" evidence="3">
    <location>
        <begin position="24"/>
        <end position="249"/>
    </location>
</feature>
<name>A0A2I7SEK1_9FLAO</name>